<protein>
    <submittedName>
        <fullName evidence="2">Uncharacterized protein</fullName>
    </submittedName>
</protein>
<dbReference type="EMBL" id="VTXP01000015">
    <property type="protein sequence ID" value="NOJ25257.1"/>
    <property type="molecule type" value="Genomic_DNA"/>
</dbReference>
<keyword evidence="1" id="KW-1133">Transmembrane helix</keyword>
<feature type="transmembrane region" description="Helical" evidence="1">
    <location>
        <begin position="12"/>
        <end position="36"/>
    </location>
</feature>
<sequence>MKSISGKEVKKLITQFYSGLYVGSIPLAIGLVSIALSRFEELSILSFVGVCLVALGVYQFKDLDKYGDQVPNQKD</sequence>
<keyword evidence="1" id="KW-0472">Membrane</keyword>
<dbReference type="RefSeq" id="WP_171353753.1">
    <property type="nucleotide sequence ID" value="NZ_VTXP01000015.1"/>
</dbReference>
<name>A0AAP6ZPX9_9VIBR</name>
<feature type="transmembrane region" description="Helical" evidence="1">
    <location>
        <begin position="42"/>
        <end position="60"/>
    </location>
</feature>
<dbReference type="Proteomes" id="UP000576645">
    <property type="component" value="Unassembled WGS sequence"/>
</dbReference>
<keyword evidence="1" id="KW-0812">Transmembrane</keyword>
<comment type="caution">
    <text evidence="2">The sequence shown here is derived from an EMBL/GenBank/DDBJ whole genome shotgun (WGS) entry which is preliminary data.</text>
</comment>
<evidence type="ECO:0000313" key="2">
    <source>
        <dbReference type="EMBL" id="NOJ25257.1"/>
    </source>
</evidence>
<accession>A0AAP6ZPX9</accession>
<dbReference type="AlphaFoldDB" id="A0AAP6ZPX9"/>
<organism evidence="2 3">
    <name type="scientific">Vibrio coralliilyticus</name>
    <dbReference type="NCBI Taxonomy" id="190893"/>
    <lineage>
        <taxon>Bacteria</taxon>
        <taxon>Pseudomonadati</taxon>
        <taxon>Pseudomonadota</taxon>
        <taxon>Gammaproteobacteria</taxon>
        <taxon>Vibrionales</taxon>
        <taxon>Vibrionaceae</taxon>
        <taxon>Vibrio</taxon>
    </lineage>
</organism>
<gene>
    <name evidence="2" type="ORF">F0238_21260</name>
</gene>
<evidence type="ECO:0000313" key="3">
    <source>
        <dbReference type="Proteomes" id="UP000576645"/>
    </source>
</evidence>
<reference evidence="2 3" key="1">
    <citation type="submission" date="2019-09" db="EMBL/GenBank/DDBJ databases">
        <title>Draft genome sequencing and comparative genomics of hatchery-associated Vibrios.</title>
        <authorList>
            <person name="Kehlet-Delgado H."/>
            <person name="Mueller R.S."/>
        </authorList>
    </citation>
    <scope>NUCLEOTIDE SEQUENCE [LARGE SCALE GENOMIC DNA]</scope>
    <source>
        <strain evidence="2 3">09-121-3</strain>
    </source>
</reference>
<evidence type="ECO:0000256" key="1">
    <source>
        <dbReference type="SAM" id="Phobius"/>
    </source>
</evidence>
<proteinExistence type="predicted"/>